<keyword evidence="5" id="KW-1015">Disulfide bond</keyword>
<dbReference type="PROSITE" id="PS51352">
    <property type="entry name" value="THIOREDOXIN_2"/>
    <property type="match status" value="1"/>
</dbReference>
<feature type="domain" description="Thioredoxin" evidence="7">
    <location>
        <begin position="90"/>
        <end position="211"/>
    </location>
</feature>
<dbReference type="InterPro" id="IPR013766">
    <property type="entry name" value="Thioredoxin_domain"/>
</dbReference>
<evidence type="ECO:0000259" key="7">
    <source>
        <dbReference type="PROSITE" id="PS51352"/>
    </source>
</evidence>
<dbReference type="CDD" id="cd02947">
    <property type="entry name" value="TRX_family"/>
    <property type="match status" value="1"/>
</dbReference>
<evidence type="ECO:0000256" key="3">
    <source>
        <dbReference type="ARBA" id="ARBA00022946"/>
    </source>
</evidence>
<dbReference type="Pfam" id="PF00085">
    <property type="entry name" value="Thioredoxin"/>
    <property type="match status" value="1"/>
</dbReference>
<protein>
    <submittedName>
        <fullName evidence="8">(rape) hypothetical protein</fullName>
    </submittedName>
</protein>
<dbReference type="GO" id="GO:0009536">
    <property type="term" value="C:plastid"/>
    <property type="evidence" value="ECO:0007669"/>
    <property type="project" value="UniProtKB-SubCell"/>
</dbReference>
<reference evidence="8" key="1">
    <citation type="submission" date="2021-01" db="EMBL/GenBank/DDBJ databases">
        <authorList>
            <consortium name="Genoscope - CEA"/>
            <person name="William W."/>
        </authorList>
    </citation>
    <scope>NUCLEOTIDE SEQUENCE</scope>
</reference>
<name>A0A816M2L4_BRANA</name>
<dbReference type="InterPro" id="IPR036249">
    <property type="entry name" value="Thioredoxin-like_sf"/>
</dbReference>
<evidence type="ECO:0000256" key="1">
    <source>
        <dbReference type="ARBA" id="ARBA00004474"/>
    </source>
</evidence>
<dbReference type="PRINTS" id="PR00421">
    <property type="entry name" value="THIOREDOXIN"/>
</dbReference>
<dbReference type="FunFam" id="3.40.30.10:FF:000001">
    <property type="entry name" value="Thioredoxin"/>
    <property type="match status" value="1"/>
</dbReference>
<dbReference type="PANTHER" id="PTHR45663">
    <property type="entry name" value="GEO12009P1"/>
    <property type="match status" value="1"/>
</dbReference>
<dbReference type="PANTHER" id="PTHR45663:SF21">
    <property type="entry name" value="THIOREDOXIN M3, CHLOROPLASTIC"/>
    <property type="match status" value="1"/>
</dbReference>
<dbReference type="OrthoDB" id="2121326at2759"/>
<dbReference type="KEGG" id="bna:106445639"/>
<dbReference type="EMBL" id="HG994371">
    <property type="protein sequence ID" value="CAF1956678.1"/>
    <property type="molecule type" value="Genomic_DNA"/>
</dbReference>
<evidence type="ECO:0000313" key="8">
    <source>
        <dbReference type="EMBL" id="CAF1956678.1"/>
    </source>
</evidence>
<proteinExistence type="predicted"/>
<organism evidence="8">
    <name type="scientific">Brassica napus</name>
    <name type="common">Rape</name>
    <dbReference type="NCBI Taxonomy" id="3708"/>
    <lineage>
        <taxon>Eukaryota</taxon>
        <taxon>Viridiplantae</taxon>
        <taxon>Streptophyta</taxon>
        <taxon>Embryophyta</taxon>
        <taxon>Tracheophyta</taxon>
        <taxon>Spermatophyta</taxon>
        <taxon>Magnoliopsida</taxon>
        <taxon>eudicotyledons</taxon>
        <taxon>Gunneridae</taxon>
        <taxon>Pentapetalae</taxon>
        <taxon>rosids</taxon>
        <taxon>malvids</taxon>
        <taxon>Brassicales</taxon>
        <taxon>Brassicaceae</taxon>
        <taxon>Brassiceae</taxon>
        <taxon>Brassica</taxon>
    </lineage>
</organism>
<dbReference type="Proteomes" id="UP001295469">
    <property type="component" value="Chromosome C07"/>
</dbReference>
<dbReference type="AlphaFoldDB" id="A0A816M2L4"/>
<dbReference type="PROSITE" id="PS00194">
    <property type="entry name" value="THIOREDOXIN_1"/>
    <property type="match status" value="1"/>
</dbReference>
<dbReference type="SUPFAM" id="SSF52833">
    <property type="entry name" value="Thioredoxin-like"/>
    <property type="match status" value="1"/>
</dbReference>
<keyword evidence="4" id="KW-0249">Electron transport</keyword>
<accession>A0A816M2L4</accession>
<dbReference type="Gene3D" id="3.40.30.10">
    <property type="entry name" value="Glutaredoxin"/>
    <property type="match status" value="1"/>
</dbReference>
<keyword evidence="6" id="KW-0676">Redox-active center</keyword>
<gene>
    <name evidence="8" type="ORF">DARMORV10_C07P08310.1</name>
</gene>
<keyword evidence="2" id="KW-0813">Transport</keyword>
<evidence type="ECO:0000256" key="4">
    <source>
        <dbReference type="ARBA" id="ARBA00022982"/>
    </source>
</evidence>
<evidence type="ECO:0000256" key="2">
    <source>
        <dbReference type="ARBA" id="ARBA00022448"/>
    </source>
</evidence>
<dbReference type="InterPro" id="IPR017937">
    <property type="entry name" value="Thioredoxin_CS"/>
</dbReference>
<comment type="subcellular location">
    <subcellularLocation>
        <location evidence="1">Plastid</location>
    </subcellularLocation>
</comment>
<evidence type="ECO:0000256" key="5">
    <source>
        <dbReference type="ARBA" id="ARBA00023157"/>
    </source>
</evidence>
<evidence type="ECO:0000256" key="6">
    <source>
        <dbReference type="ARBA" id="ARBA00023284"/>
    </source>
</evidence>
<keyword evidence="3" id="KW-0809">Transit peptide</keyword>
<sequence>MKMLFHHYFPQLSVFFFFSFFLEKTQKLFFSASQISTPSSMAVSSSSMCLNAGRLPPARSISSPSRLFPVTSFSPRSLLISDRRSLVSSSGSGLRFSALCLRDSKAAEVTQSSWENSVLKSETPVLVEFYTSWCGPCRMVHRIINEIAGDYAGKLNCYVLDADSDSLVAEEYEIKAVPVVLLFKNGEKRESIMGTMPKEFYISAIERVLNS</sequence>